<proteinExistence type="predicted"/>
<dbReference type="SUPFAM" id="SSF53448">
    <property type="entry name" value="Nucleotide-diphospho-sugar transferases"/>
    <property type="match status" value="1"/>
</dbReference>
<evidence type="ECO:0000313" key="2">
    <source>
        <dbReference type="Proteomes" id="UP000238392"/>
    </source>
</evidence>
<organism evidence="1 2">
    <name type="scientific">Donghicola tyrosinivorans</name>
    <dbReference type="NCBI Taxonomy" id="1652492"/>
    <lineage>
        <taxon>Bacteria</taxon>
        <taxon>Pseudomonadati</taxon>
        <taxon>Pseudomonadota</taxon>
        <taxon>Alphaproteobacteria</taxon>
        <taxon>Rhodobacterales</taxon>
        <taxon>Roseobacteraceae</taxon>
        <taxon>Donghicola</taxon>
    </lineage>
</organism>
<gene>
    <name evidence="1" type="ORF">CLV74_101257</name>
</gene>
<dbReference type="Proteomes" id="UP000238392">
    <property type="component" value="Unassembled WGS sequence"/>
</dbReference>
<dbReference type="AlphaFoldDB" id="A0A2T0X573"/>
<name>A0A2T0X573_9RHOB</name>
<dbReference type="CDD" id="cd00761">
    <property type="entry name" value="Glyco_tranf_GTA_type"/>
    <property type="match status" value="1"/>
</dbReference>
<protein>
    <recommendedName>
        <fullName evidence="3">Glycosyl transferase family 2</fullName>
    </recommendedName>
</protein>
<dbReference type="InterPro" id="IPR029044">
    <property type="entry name" value="Nucleotide-diphossugar_trans"/>
</dbReference>
<dbReference type="EMBL" id="PVTQ01000001">
    <property type="protein sequence ID" value="PRY94122.1"/>
    <property type="molecule type" value="Genomic_DNA"/>
</dbReference>
<accession>A0A2T0X573</accession>
<comment type="caution">
    <text evidence="1">The sequence shown here is derived from an EMBL/GenBank/DDBJ whole genome shotgun (WGS) entry which is preliminary data.</text>
</comment>
<reference evidence="1 2" key="1">
    <citation type="submission" date="2018-03" db="EMBL/GenBank/DDBJ databases">
        <title>Genomic Encyclopedia of Archaeal and Bacterial Type Strains, Phase II (KMG-II): from individual species to whole genera.</title>
        <authorList>
            <person name="Goeker M."/>
        </authorList>
    </citation>
    <scope>NUCLEOTIDE SEQUENCE [LARGE SCALE GENOMIC DNA]</scope>
    <source>
        <strain evidence="1 2">DSM 100212</strain>
    </source>
</reference>
<evidence type="ECO:0008006" key="3">
    <source>
        <dbReference type="Google" id="ProtNLM"/>
    </source>
</evidence>
<keyword evidence="2" id="KW-1185">Reference proteome</keyword>
<evidence type="ECO:0000313" key="1">
    <source>
        <dbReference type="EMBL" id="PRY94122.1"/>
    </source>
</evidence>
<sequence>MASTQDTPLASTPWTETPTVYFIIPLYGREMAHDWDQVLRNLDDTLQSLLRQTSGAWKAMICSQTRPDTLPDDPRIMFEPFDGPEAERAKTEEGFDNAGKKQRMIARLCREETGQGYLFQLDADDILHPDLVEYICSDNNSSGYVIRDGYICHAHTFRMGHLRQQSLLHPFAKPFYKQCGSCAALRFDPKADEAGMTHIQNRGAHKNLPETMASFGYPLAPVPFPAALYMIAHGENMRQRRGKLGGKLRYLRLNRLGKRKSAQIAQSFGVSA</sequence>
<dbReference type="OrthoDB" id="7820774at2"/>
<dbReference type="RefSeq" id="WP_106262394.1">
    <property type="nucleotide sequence ID" value="NZ_PVTQ01000001.1"/>
</dbReference>